<organism evidence="6 7">
    <name type="scientific">Neoarthrinium moseri</name>
    <dbReference type="NCBI Taxonomy" id="1658444"/>
    <lineage>
        <taxon>Eukaryota</taxon>
        <taxon>Fungi</taxon>
        <taxon>Dikarya</taxon>
        <taxon>Ascomycota</taxon>
        <taxon>Pezizomycotina</taxon>
        <taxon>Sordariomycetes</taxon>
        <taxon>Xylariomycetidae</taxon>
        <taxon>Amphisphaeriales</taxon>
        <taxon>Apiosporaceae</taxon>
        <taxon>Neoarthrinium</taxon>
    </lineage>
</organism>
<evidence type="ECO:0000313" key="7">
    <source>
        <dbReference type="Proteomes" id="UP000829685"/>
    </source>
</evidence>
<evidence type="ECO:0000256" key="3">
    <source>
        <dbReference type="ARBA" id="ARBA00023315"/>
    </source>
</evidence>
<accession>A0A9P9WSA4</accession>
<dbReference type="Gene3D" id="2.40.50.840">
    <property type="match status" value="1"/>
</dbReference>
<keyword evidence="7" id="KW-1185">Reference proteome</keyword>
<dbReference type="Proteomes" id="UP000829685">
    <property type="component" value="Unassembled WGS sequence"/>
</dbReference>
<dbReference type="PANTHER" id="PTHR18919">
    <property type="entry name" value="ACETYL-COA C-ACYLTRANSFERASE"/>
    <property type="match status" value="1"/>
</dbReference>
<feature type="domain" description="Thiolase-like protein type 1 additional C-terminal" evidence="5">
    <location>
        <begin position="421"/>
        <end position="501"/>
    </location>
</feature>
<feature type="region of interest" description="Disordered" evidence="4">
    <location>
        <begin position="136"/>
        <end position="160"/>
    </location>
</feature>
<dbReference type="AlphaFoldDB" id="A0A9P9WSA4"/>
<comment type="caution">
    <text evidence="6">The sequence shown here is derived from an EMBL/GenBank/DDBJ whole genome shotgun (WGS) entry which is preliminary data.</text>
</comment>
<evidence type="ECO:0000313" key="6">
    <source>
        <dbReference type="EMBL" id="KAI1877677.1"/>
    </source>
</evidence>
<evidence type="ECO:0000256" key="1">
    <source>
        <dbReference type="ARBA" id="ARBA00010982"/>
    </source>
</evidence>
<dbReference type="InterPro" id="IPR016039">
    <property type="entry name" value="Thiolase-like"/>
</dbReference>
<reference evidence="6" key="1">
    <citation type="submission" date="2021-03" db="EMBL/GenBank/DDBJ databases">
        <title>Revisited historic fungal species revealed as producer of novel bioactive compounds through whole genome sequencing and comparative genomics.</title>
        <authorList>
            <person name="Vignolle G.A."/>
            <person name="Hochenegger N."/>
            <person name="Mach R.L."/>
            <person name="Mach-Aigner A.R."/>
            <person name="Javad Rahimi M."/>
            <person name="Salim K.A."/>
            <person name="Chan C.M."/>
            <person name="Lim L.B.L."/>
            <person name="Cai F."/>
            <person name="Druzhinina I.S."/>
            <person name="U'Ren J.M."/>
            <person name="Derntl C."/>
        </authorList>
    </citation>
    <scope>NUCLEOTIDE SEQUENCE</scope>
    <source>
        <strain evidence="6">TUCIM 5799</strain>
    </source>
</reference>
<dbReference type="Gene3D" id="3.40.47.10">
    <property type="match status" value="1"/>
</dbReference>
<keyword evidence="2" id="KW-0808">Transferase</keyword>
<evidence type="ECO:0000256" key="4">
    <source>
        <dbReference type="SAM" id="MobiDB-lite"/>
    </source>
</evidence>
<dbReference type="Pfam" id="PF18313">
    <property type="entry name" value="TLP1_add_C"/>
    <property type="match status" value="1"/>
</dbReference>
<dbReference type="EMBL" id="JAFIMR010000006">
    <property type="protein sequence ID" value="KAI1877677.1"/>
    <property type="molecule type" value="Genomic_DNA"/>
</dbReference>
<comment type="similarity">
    <text evidence="1">Belongs to the thiolase-like superfamily. Thiolase family.</text>
</comment>
<protein>
    <recommendedName>
        <fullName evidence="5">Thiolase-like protein type 1 additional C-terminal domain-containing protein</fullName>
    </recommendedName>
</protein>
<gene>
    <name evidence="6" type="ORF">JX265_003685</name>
</gene>
<evidence type="ECO:0000259" key="5">
    <source>
        <dbReference type="Pfam" id="PF18313"/>
    </source>
</evidence>
<dbReference type="PANTHER" id="PTHR18919:SF139">
    <property type="entry name" value="THIOLASE-LIKE PROTEIN TYPE 1 ADDITIONAL C-TERMINAL DOMAIN-CONTAINING PROTEIN"/>
    <property type="match status" value="1"/>
</dbReference>
<evidence type="ECO:0000256" key="2">
    <source>
        <dbReference type="ARBA" id="ARBA00022679"/>
    </source>
</evidence>
<sequence length="517" mass="56575">MEDRTPIIVGVGDVRHRSLRTDEAIEPAELMLVAYRDAVHDIGSQISENEFSTHVDSIYVVPPWTWPYEDLPAHLSGKLGGNVNQRHLRLGIHGGHQPAALCDEAARRIAAGESNVAVVTGGEALASLAACQKAKEMPPRGWTKPDPQAKPISPGDRSRLGHNAGGLHSVGLPIHVYAMYENGFRRQQGQTHRQNMEESATLYADFDRIACEEAEYSWRFGETPKDANAIGTVTERNRMICSPYPLLMNAFNTVNLAATCIVTSVGYARKLGIPDDKWTYILGGAGTADSANFWERPNYYSSPALSQSIDAALEVSGLSKDDVECYDFYSCFPIVPKLACNHLDLDVLHPPKRISLLGGLTSFGGAGNNYSMHAITEMTRQIRKGAFRNGLVLANGGILTYQHVICLSSQRPQHRYPKDLPLPAQGQNTGAPDFIEVAEGPATIETYTVEFARGSKPFLGHIVGRTPEGRRFVSNHGDEQTLRTLVNADIEPIGLQGVCRKEKDGRNLFYLGTGAKL</sequence>
<dbReference type="InterPro" id="IPR040771">
    <property type="entry name" value="TLP1_add_C"/>
</dbReference>
<keyword evidence="3" id="KW-0012">Acyltransferase</keyword>
<proteinExistence type="inferred from homology"/>
<dbReference type="GO" id="GO:0016746">
    <property type="term" value="F:acyltransferase activity"/>
    <property type="evidence" value="ECO:0007669"/>
    <property type="project" value="UniProtKB-KW"/>
</dbReference>
<name>A0A9P9WSA4_9PEZI</name>
<dbReference type="SUPFAM" id="SSF53901">
    <property type="entry name" value="Thiolase-like"/>
    <property type="match status" value="1"/>
</dbReference>